<evidence type="ECO:0008006" key="4">
    <source>
        <dbReference type="Google" id="ProtNLM"/>
    </source>
</evidence>
<evidence type="ECO:0000313" key="2">
    <source>
        <dbReference type="EMBL" id="CAG9782244.1"/>
    </source>
</evidence>
<dbReference type="OrthoDB" id="7076776at2759"/>
<feature type="chain" id="PRO_5040319458" description="Ommochrome-binding protein-like" evidence="1">
    <location>
        <begin position="17"/>
        <end position="291"/>
    </location>
</feature>
<keyword evidence="1" id="KW-0732">Signal</keyword>
<gene>
    <name evidence="2" type="ORF">DIATSA_LOCUS521</name>
</gene>
<name>A0A9N9QT01_9NEOP</name>
<evidence type="ECO:0000256" key="1">
    <source>
        <dbReference type="SAM" id="SignalP"/>
    </source>
</evidence>
<feature type="signal peptide" evidence="1">
    <location>
        <begin position="1"/>
        <end position="16"/>
    </location>
</feature>
<accession>A0A9N9QT01</accession>
<keyword evidence="3" id="KW-1185">Reference proteome</keyword>
<reference evidence="2" key="2">
    <citation type="submission" date="2022-10" db="EMBL/GenBank/DDBJ databases">
        <authorList>
            <consortium name="ENA_rothamsted_submissions"/>
            <consortium name="culmorum"/>
            <person name="King R."/>
        </authorList>
    </citation>
    <scope>NUCLEOTIDE SEQUENCE</scope>
</reference>
<reference evidence="2" key="1">
    <citation type="submission" date="2021-12" db="EMBL/GenBank/DDBJ databases">
        <authorList>
            <person name="King R."/>
        </authorList>
    </citation>
    <scope>NUCLEOTIDE SEQUENCE</scope>
</reference>
<sequence>MAYLVVLLFYLASAIADETCDSCVRVDANCYNVQHLLNLQVNFRTEVVIRKMVVLDSENTLFFSYEPEIDDPEYFKVGYVNLDDPTKSGVLTHDNNTILNFGTLDIDQDKSIVYLGGSDGIYTYGPSKKVIGYSSIGDEILILYFKDNLYIVKANENTIIVKKGDAFESVLDFLDYTIIKKFIVTKDNMIVFLSSYGLFLSKKEKTIWLSKKLSKNAFFRDLTVDLDGVVYALWIDGIYKVIIEKDLAKSSIVRVAAMEDVGAITFDNKNNLLFTSGAAVNKLTLSNATFC</sequence>
<evidence type="ECO:0000313" key="3">
    <source>
        <dbReference type="Proteomes" id="UP001153714"/>
    </source>
</evidence>
<dbReference type="Proteomes" id="UP001153714">
    <property type="component" value="Chromosome 1"/>
</dbReference>
<proteinExistence type="predicted"/>
<organism evidence="2 3">
    <name type="scientific">Diatraea saccharalis</name>
    <name type="common">sugarcane borer</name>
    <dbReference type="NCBI Taxonomy" id="40085"/>
    <lineage>
        <taxon>Eukaryota</taxon>
        <taxon>Metazoa</taxon>
        <taxon>Ecdysozoa</taxon>
        <taxon>Arthropoda</taxon>
        <taxon>Hexapoda</taxon>
        <taxon>Insecta</taxon>
        <taxon>Pterygota</taxon>
        <taxon>Neoptera</taxon>
        <taxon>Endopterygota</taxon>
        <taxon>Lepidoptera</taxon>
        <taxon>Glossata</taxon>
        <taxon>Ditrysia</taxon>
        <taxon>Pyraloidea</taxon>
        <taxon>Crambidae</taxon>
        <taxon>Crambinae</taxon>
        <taxon>Diatraea</taxon>
    </lineage>
</organism>
<dbReference type="EMBL" id="OU893332">
    <property type="protein sequence ID" value="CAG9782244.1"/>
    <property type="molecule type" value="Genomic_DNA"/>
</dbReference>
<protein>
    <recommendedName>
        <fullName evidence="4">Ommochrome-binding protein-like</fullName>
    </recommendedName>
</protein>
<dbReference type="AlphaFoldDB" id="A0A9N9QT01"/>